<comment type="similarity">
    <text evidence="1">Belongs to the thiolase-like superfamily. Chalcone/stilbene synthases family.</text>
</comment>
<dbReference type="InterPro" id="IPR001099">
    <property type="entry name" value="Chalcone/stilbene_synt_N"/>
</dbReference>
<dbReference type="Pfam" id="PF02797">
    <property type="entry name" value="Chal_sti_synt_C"/>
    <property type="match status" value="1"/>
</dbReference>
<dbReference type="PANTHER" id="PTHR11877">
    <property type="entry name" value="HYDROXYMETHYLGLUTARYL-COA SYNTHASE"/>
    <property type="match status" value="1"/>
</dbReference>
<evidence type="ECO:0000256" key="2">
    <source>
        <dbReference type="ARBA" id="ARBA00022679"/>
    </source>
</evidence>
<dbReference type="Proteomes" id="UP000076927">
    <property type="component" value="Chromosome"/>
</dbReference>
<dbReference type="InterPro" id="IPR012328">
    <property type="entry name" value="Chalcone/stilbene_synt_C"/>
</dbReference>
<dbReference type="EMBL" id="CP011388">
    <property type="protein sequence ID" value="ANE48580.1"/>
    <property type="molecule type" value="Genomic_DNA"/>
</dbReference>
<proteinExistence type="inferred from homology"/>
<evidence type="ECO:0000256" key="1">
    <source>
        <dbReference type="ARBA" id="ARBA00005531"/>
    </source>
</evidence>
<dbReference type="CDD" id="cd00831">
    <property type="entry name" value="CHS_like"/>
    <property type="match status" value="1"/>
</dbReference>
<dbReference type="Pfam" id="PF00195">
    <property type="entry name" value="Chal_sti_synt_N"/>
    <property type="match status" value="1"/>
</dbReference>
<evidence type="ECO:0000259" key="4">
    <source>
        <dbReference type="Pfam" id="PF00195"/>
    </source>
</evidence>
<sequence>MRTISLAPAILGLGTALPPHKVNQAEAATRLADALSEDRDASRWARRIFNQCGVDTRYTCEPNLLEPAPRSMYLPGTPEDKIPTTAERMGLYKQASVELGYMAAVRALIDSALDADDITHLITVTCTGLFLPGLDAALIRGLGLSNDVERIPLQYLGCAAGLKAVCLARQIADRQPRAHVLIVCVELCTLHIQPSSSKEDLYAAAFFGDGASACVVGGAESRRGRDGVFELGEHRSVLLPDSSDEMTWEIGNYGFSLYLSPRIPEWIGAYLPLEIKVLLKEEEWPELWAIHPGGRGIIDAVEKGMGLTSEQTRVSREVLRKVGNLSSATIIYVLQDMRRELNASSARRSSGVAAAFGPGLTAELLKFHYVPGIMSSHSQPEDACYHV</sequence>
<reference evidence="6 7" key="1">
    <citation type="submission" date="2015-01" db="EMBL/GenBank/DDBJ databases">
        <title>Paenibacillus swuensis/DY6/whole genome sequencing.</title>
        <authorList>
            <person name="Kim M.K."/>
            <person name="Srinivasan S."/>
            <person name="Lee J.-J."/>
        </authorList>
    </citation>
    <scope>NUCLEOTIDE SEQUENCE [LARGE SCALE GENOMIC DNA]</scope>
    <source>
        <strain evidence="6 7">DY6</strain>
    </source>
</reference>
<evidence type="ECO:0000256" key="3">
    <source>
        <dbReference type="PIRSR" id="PIRSR000451-1"/>
    </source>
</evidence>
<dbReference type="RefSeq" id="WP_068610609.1">
    <property type="nucleotide sequence ID" value="NZ_CP011388.1"/>
</dbReference>
<dbReference type="InterPro" id="IPR011141">
    <property type="entry name" value="Polyketide_synthase_type-III"/>
</dbReference>
<dbReference type="SUPFAM" id="SSF53901">
    <property type="entry name" value="Thiolase-like"/>
    <property type="match status" value="1"/>
</dbReference>
<evidence type="ECO:0000313" key="7">
    <source>
        <dbReference type="Proteomes" id="UP000076927"/>
    </source>
</evidence>
<dbReference type="PATRIC" id="fig|1178515.4.peg.4542"/>
<keyword evidence="7" id="KW-1185">Reference proteome</keyword>
<dbReference type="OrthoDB" id="9786288at2"/>
<feature type="domain" description="Chalcone/stilbene synthase C-terminal" evidence="5">
    <location>
        <begin position="237"/>
        <end position="370"/>
    </location>
</feature>
<accession>A0A172TNI5</accession>
<dbReference type="GO" id="GO:0016747">
    <property type="term" value="F:acyltransferase activity, transferring groups other than amino-acyl groups"/>
    <property type="evidence" value="ECO:0007669"/>
    <property type="project" value="InterPro"/>
</dbReference>
<keyword evidence="2" id="KW-0808">Transferase</keyword>
<dbReference type="PANTHER" id="PTHR11877:SF46">
    <property type="entry name" value="TYPE III POLYKETIDE SYNTHASE A"/>
    <property type="match status" value="1"/>
</dbReference>
<feature type="active site" description="Acyl-thioester intermediate" evidence="3">
    <location>
        <position position="158"/>
    </location>
</feature>
<evidence type="ECO:0000313" key="6">
    <source>
        <dbReference type="EMBL" id="ANE48580.1"/>
    </source>
</evidence>
<gene>
    <name evidence="6" type="ORF">SY83_22390</name>
</gene>
<dbReference type="AlphaFoldDB" id="A0A172TNI5"/>
<dbReference type="InterPro" id="IPR016039">
    <property type="entry name" value="Thiolase-like"/>
</dbReference>
<organism evidence="6 7">
    <name type="scientific">Paenibacillus swuensis</name>
    <dbReference type="NCBI Taxonomy" id="1178515"/>
    <lineage>
        <taxon>Bacteria</taxon>
        <taxon>Bacillati</taxon>
        <taxon>Bacillota</taxon>
        <taxon>Bacilli</taxon>
        <taxon>Bacillales</taxon>
        <taxon>Paenibacillaceae</taxon>
        <taxon>Paenibacillus</taxon>
    </lineage>
</organism>
<feature type="domain" description="Chalcone/stilbene synthase N-terminal" evidence="4">
    <location>
        <begin position="9"/>
        <end position="218"/>
    </location>
</feature>
<dbReference type="KEGG" id="pswu:SY83_22390"/>
<evidence type="ECO:0000259" key="5">
    <source>
        <dbReference type="Pfam" id="PF02797"/>
    </source>
</evidence>
<dbReference type="PIRSF" id="PIRSF000451">
    <property type="entry name" value="PKS_III"/>
    <property type="match status" value="1"/>
</dbReference>
<dbReference type="STRING" id="1178515.SY83_22390"/>
<protein>
    <submittedName>
        <fullName evidence="6">Stilbene synthase</fullName>
    </submittedName>
</protein>
<dbReference type="Gene3D" id="3.40.47.10">
    <property type="match status" value="2"/>
</dbReference>
<dbReference type="GO" id="GO:0030639">
    <property type="term" value="P:polyketide biosynthetic process"/>
    <property type="evidence" value="ECO:0007669"/>
    <property type="project" value="TreeGrafter"/>
</dbReference>
<name>A0A172TNI5_9BACL</name>